<dbReference type="GO" id="GO:0004497">
    <property type="term" value="F:monooxygenase activity"/>
    <property type="evidence" value="ECO:0007669"/>
    <property type="project" value="UniProtKB-KW"/>
</dbReference>
<proteinExistence type="predicted"/>
<dbReference type="PANTHER" id="PTHR24305">
    <property type="entry name" value="CYTOCHROME P450"/>
    <property type="match status" value="1"/>
</dbReference>
<evidence type="ECO:0000256" key="2">
    <source>
        <dbReference type="ARBA" id="ARBA00022723"/>
    </source>
</evidence>
<evidence type="ECO:0000313" key="5">
    <source>
        <dbReference type="EMBL" id="KAK5990874.1"/>
    </source>
</evidence>
<dbReference type="Proteomes" id="UP001338125">
    <property type="component" value="Unassembled WGS sequence"/>
</dbReference>
<reference evidence="5 6" key="1">
    <citation type="submission" date="2024-01" db="EMBL/GenBank/DDBJ databases">
        <title>Complete genome of Cladobotryum mycophilum ATHUM6906.</title>
        <authorList>
            <person name="Christinaki A.C."/>
            <person name="Myridakis A.I."/>
            <person name="Kouvelis V.N."/>
        </authorList>
    </citation>
    <scope>NUCLEOTIDE SEQUENCE [LARGE SCALE GENOMIC DNA]</scope>
    <source>
        <strain evidence="5 6">ATHUM6906</strain>
    </source>
</reference>
<keyword evidence="4" id="KW-1133">Transmembrane helix</keyword>
<keyword evidence="5" id="KW-0560">Oxidoreductase</keyword>
<keyword evidence="4" id="KW-0812">Transmembrane</keyword>
<keyword evidence="1" id="KW-0349">Heme</keyword>
<dbReference type="PANTHER" id="PTHR24305:SF227">
    <property type="entry name" value="P450, PUTATIVE (EUROFUNG)-RELATED"/>
    <property type="match status" value="1"/>
</dbReference>
<keyword evidence="3" id="KW-0408">Iron</keyword>
<dbReference type="Pfam" id="PF00067">
    <property type="entry name" value="p450"/>
    <property type="match status" value="1"/>
</dbReference>
<dbReference type="Gene3D" id="1.10.630.10">
    <property type="entry name" value="Cytochrome P450"/>
    <property type="match status" value="1"/>
</dbReference>
<dbReference type="InterPro" id="IPR050121">
    <property type="entry name" value="Cytochrome_P450_monoxygenase"/>
</dbReference>
<protein>
    <submittedName>
        <fullName evidence="5">Cytochrome P450 monooxygenase FUM15</fullName>
    </submittedName>
</protein>
<evidence type="ECO:0000256" key="3">
    <source>
        <dbReference type="ARBA" id="ARBA00023004"/>
    </source>
</evidence>
<dbReference type="InterPro" id="IPR002401">
    <property type="entry name" value="Cyt_P450_E_grp-I"/>
</dbReference>
<dbReference type="CDD" id="cd11069">
    <property type="entry name" value="CYP_FUM15-like"/>
    <property type="match status" value="1"/>
</dbReference>
<keyword evidence="2" id="KW-0479">Metal-binding</keyword>
<keyword evidence="5" id="KW-0503">Monooxygenase</keyword>
<feature type="transmembrane region" description="Helical" evidence="4">
    <location>
        <begin position="6"/>
        <end position="23"/>
    </location>
</feature>
<sequence length="548" mass="61640">MGFPWQAATAAALAGGALFTYYQHGVWSRVVFIQASAALWFAVLILRLIWSTFIYPHFVSPLRHVPTPKDGHWLLGHGMKIIQSAPGAPMREWATTIPNEGLIRYFWFFNGERILVTSPKSLAEVLVTNVYAFRKPANITASLGRILGFGILLAEGEEHKRQRRNLNPAFAFRHIKDLYPIFWDKSREVVRAITAACGSKGFTELEVGDWASRVTLDIIGLAGLGKDFHAIEDRNNELVKTYDYIFKPTKAAKIMNVLGTIFPAWFLGNLPVKRNSDLKAAAKSIRAVCRDLIQEKKAKLANKEQPDADILSVALESGEFTDENLVDQLMTFLAAGHETTTRSLTWAVYMMCRFPEMQTRLRKEVRERLPSTDTEVSISSVDIDRMPYLNAFCNEVLRYYCPVPVTIREAAHDTTIQGYPVRKGVRIMLVPWAINVDPQLWGPDAGEFNPERWMTVEGATAEENQRAASGGATSNYAFMTFLHGPRSCIGSNFAKSEFACLLAAWVGRFEFELVDKSLMDEKNMEIKLEVTARPAKGLMVRVAVLDEY</sequence>
<evidence type="ECO:0000256" key="1">
    <source>
        <dbReference type="ARBA" id="ARBA00022617"/>
    </source>
</evidence>
<feature type="transmembrane region" description="Helical" evidence="4">
    <location>
        <begin position="30"/>
        <end position="50"/>
    </location>
</feature>
<name>A0ABR0SFW8_9HYPO</name>
<dbReference type="PRINTS" id="PR00463">
    <property type="entry name" value="EP450I"/>
</dbReference>
<dbReference type="EMBL" id="JAVFKD010000014">
    <property type="protein sequence ID" value="KAK5990874.1"/>
    <property type="molecule type" value="Genomic_DNA"/>
</dbReference>
<gene>
    <name evidence="5" type="ORF">PT974_09149</name>
</gene>
<keyword evidence="6" id="KW-1185">Reference proteome</keyword>
<dbReference type="InterPro" id="IPR036396">
    <property type="entry name" value="Cyt_P450_sf"/>
</dbReference>
<dbReference type="SUPFAM" id="SSF48264">
    <property type="entry name" value="Cytochrome P450"/>
    <property type="match status" value="1"/>
</dbReference>
<dbReference type="PRINTS" id="PR00385">
    <property type="entry name" value="P450"/>
</dbReference>
<accession>A0ABR0SFW8</accession>
<dbReference type="InterPro" id="IPR001128">
    <property type="entry name" value="Cyt_P450"/>
</dbReference>
<organism evidence="5 6">
    <name type="scientific">Cladobotryum mycophilum</name>
    <dbReference type="NCBI Taxonomy" id="491253"/>
    <lineage>
        <taxon>Eukaryota</taxon>
        <taxon>Fungi</taxon>
        <taxon>Dikarya</taxon>
        <taxon>Ascomycota</taxon>
        <taxon>Pezizomycotina</taxon>
        <taxon>Sordariomycetes</taxon>
        <taxon>Hypocreomycetidae</taxon>
        <taxon>Hypocreales</taxon>
        <taxon>Hypocreaceae</taxon>
        <taxon>Cladobotryum</taxon>
    </lineage>
</organism>
<keyword evidence="4" id="KW-0472">Membrane</keyword>
<evidence type="ECO:0000313" key="6">
    <source>
        <dbReference type="Proteomes" id="UP001338125"/>
    </source>
</evidence>
<evidence type="ECO:0000256" key="4">
    <source>
        <dbReference type="SAM" id="Phobius"/>
    </source>
</evidence>
<comment type="caution">
    <text evidence="5">The sequence shown here is derived from an EMBL/GenBank/DDBJ whole genome shotgun (WGS) entry which is preliminary data.</text>
</comment>